<dbReference type="InterPro" id="IPR013325">
    <property type="entry name" value="RNA_pol_sigma_r2"/>
</dbReference>
<name>A0A3D8P7J5_9THEO</name>
<keyword evidence="10" id="KW-1185">Reference proteome</keyword>
<keyword evidence="4 6" id="KW-0238">DNA-binding</keyword>
<evidence type="ECO:0000256" key="3">
    <source>
        <dbReference type="ARBA" id="ARBA00023082"/>
    </source>
</evidence>
<comment type="caution">
    <text evidence="9">The sequence shown here is derived from an EMBL/GenBank/DDBJ whole genome shotgun (WGS) entry which is preliminary data.</text>
</comment>
<comment type="similarity">
    <text evidence="1 6">Belongs to the sigma-70 factor family. ECF subfamily.</text>
</comment>
<dbReference type="GO" id="GO:0003677">
    <property type="term" value="F:DNA binding"/>
    <property type="evidence" value="ECO:0007669"/>
    <property type="project" value="UniProtKB-KW"/>
</dbReference>
<evidence type="ECO:0000256" key="1">
    <source>
        <dbReference type="ARBA" id="ARBA00010641"/>
    </source>
</evidence>
<dbReference type="InterPro" id="IPR039425">
    <property type="entry name" value="RNA_pol_sigma-70-like"/>
</dbReference>
<proteinExistence type="inferred from homology"/>
<accession>A0A3D8P7J5</accession>
<dbReference type="Gene3D" id="1.10.10.10">
    <property type="entry name" value="Winged helix-like DNA-binding domain superfamily/Winged helix DNA-binding domain"/>
    <property type="match status" value="1"/>
</dbReference>
<evidence type="ECO:0000313" key="9">
    <source>
        <dbReference type="EMBL" id="RDV84505.1"/>
    </source>
</evidence>
<dbReference type="Pfam" id="PF04542">
    <property type="entry name" value="Sigma70_r2"/>
    <property type="match status" value="1"/>
</dbReference>
<evidence type="ECO:0000259" key="8">
    <source>
        <dbReference type="Pfam" id="PF08281"/>
    </source>
</evidence>
<dbReference type="SUPFAM" id="SSF88659">
    <property type="entry name" value="Sigma3 and sigma4 domains of RNA polymerase sigma factors"/>
    <property type="match status" value="1"/>
</dbReference>
<evidence type="ECO:0000313" key="10">
    <source>
        <dbReference type="Proteomes" id="UP000256329"/>
    </source>
</evidence>
<dbReference type="InterPro" id="IPR014284">
    <property type="entry name" value="RNA_pol_sigma-70_dom"/>
</dbReference>
<feature type="domain" description="RNA polymerase sigma factor 70 region 4 type 2" evidence="8">
    <location>
        <begin position="128"/>
        <end position="180"/>
    </location>
</feature>
<dbReference type="Proteomes" id="UP000256329">
    <property type="component" value="Unassembled WGS sequence"/>
</dbReference>
<dbReference type="InterPro" id="IPR013324">
    <property type="entry name" value="RNA_pol_sigma_r3/r4-like"/>
</dbReference>
<dbReference type="CDD" id="cd06171">
    <property type="entry name" value="Sigma70_r4"/>
    <property type="match status" value="1"/>
</dbReference>
<dbReference type="PROSITE" id="PS01063">
    <property type="entry name" value="SIGMA70_ECF"/>
    <property type="match status" value="1"/>
</dbReference>
<dbReference type="RefSeq" id="WP_115791503.1">
    <property type="nucleotide sequence ID" value="NZ_QSLN01000001.1"/>
</dbReference>
<dbReference type="Pfam" id="PF08281">
    <property type="entry name" value="Sigma70_r4_2"/>
    <property type="match status" value="1"/>
</dbReference>
<keyword evidence="5 6" id="KW-0804">Transcription</keyword>
<evidence type="ECO:0000256" key="5">
    <source>
        <dbReference type="ARBA" id="ARBA00023163"/>
    </source>
</evidence>
<keyword evidence="2 6" id="KW-0805">Transcription regulation</keyword>
<dbReference type="InterPro" id="IPR036388">
    <property type="entry name" value="WH-like_DNA-bd_sf"/>
</dbReference>
<sequence length="215" mass="24241">MAETRHLLEQARAGCHQAFEELVLAYQDRVYGLCYRLTGNHDDAEDLAQEVFVRAYRGLRNFRAEADFGTYLHRIAVNLFLNHRRKANHNTLSLDDPVSVPEGELPRQVADGNHLHPEEETEKKEFIRLVRRALNSLSREHRAILVLREVEEMSYEEIAAVLGVAPGTVKSRLNRARAALQKALVKMAREAGLELLPGEGKVSVLPGSKEVNLGE</sequence>
<feature type="domain" description="RNA polymerase sigma-70 region 2" evidence="7">
    <location>
        <begin position="22"/>
        <end position="88"/>
    </location>
</feature>
<gene>
    <name evidence="9" type="ORF">DXX99_00140</name>
</gene>
<dbReference type="InterPro" id="IPR013249">
    <property type="entry name" value="RNA_pol_sigma70_r4_t2"/>
</dbReference>
<dbReference type="PANTHER" id="PTHR43133:SF8">
    <property type="entry name" value="RNA POLYMERASE SIGMA FACTOR HI_1459-RELATED"/>
    <property type="match status" value="1"/>
</dbReference>
<dbReference type="EMBL" id="QSLN01000001">
    <property type="protein sequence ID" value="RDV84505.1"/>
    <property type="molecule type" value="Genomic_DNA"/>
</dbReference>
<reference evidence="9 10" key="1">
    <citation type="submission" date="2018-08" db="EMBL/GenBank/DDBJ databases">
        <title>Form III RuBisCO-mediated autotrophy in Thermodesulfobium bacteria.</title>
        <authorList>
            <person name="Toshchakov S.V."/>
            <person name="Kublanov I.V."/>
            <person name="Frolov E."/>
            <person name="Bonch-Osmolovskaya E.A."/>
            <person name="Tourova T.P."/>
            <person name="Chernych N.A."/>
            <person name="Lebedinsky A.V."/>
        </authorList>
    </citation>
    <scope>NUCLEOTIDE SEQUENCE [LARGE SCALE GENOMIC DNA]</scope>
    <source>
        <strain evidence="9 10">SR</strain>
    </source>
</reference>
<dbReference type="Gene3D" id="1.10.1740.10">
    <property type="match status" value="1"/>
</dbReference>
<dbReference type="SUPFAM" id="SSF88946">
    <property type="entry name" value="Sigma2 domain of RNA polymerase sigma factors"/>
    <property type="match status" value="1"/>
</dbReference>
<dbReference type="GO" id="GO:0006352">
    <property type="term" value="P:DNA-templated transcription initiation"/>
    <property type="evidence" value="ECO:0007669"/>
    <property type="project" value="InterPro"/>
</dbReference>
<protein>
    <recommendedName>
        <fullName evidence="6">RNA polymerase sigma factor</fullName>
    </recommendedName>
</protein>
<dbReference type="PANTHER" id="PTHR43133">
    <property type="entry name" value="RNA POLYMERASE ECF-TYPE SIGMA FACTO"/>
    <property type="match status" value="1"/>
</dbReference>
<evidence type="ECO:0000256" key="2">
    <source>
        <dbReference type="ARBA" id="ARBA00023015"/>
    </source>
</evidence>
<dbReference type="GO" id="GO:0016987">
    <property type="term" value="F:sigma factor activity"/>
    <property type="evidence" value="ECO:0007669"/>
    <property type="project" value="UniProtKB-KW"/>
</dbReference>
<evidence type="ECO:0000259" key="7">
    <source>
        <dbReference type="Pfam" id="PF04542"/>
    </source>
</evidence>
<dbReference type="OrthoDB" id="9784984at2"/>
<dbReference type="InterPro" id="IPR007627">
    <property type="entry name" value="RNA_pol_sigma70_r2"/>
</dbReference>
<dbReference type="AlphaFoldDB" id="A0A3D8P7J5"/>
<dbReference type="NCBIfam" id="TIGR02937">
    <property type="entry name" value="sigma70-ECF"/>
    <property type="match status" value="1"/>
</dbReference>
<evidence type="ECO:0000256" key="6">
    <source>
        <dbReference type="RuleBase" id="RU000716"/>
    </source>
</evidence>
<keyword evidence="3 6" id="KW-0731">Sigma factor</keyword>
<evidence type="ECO:0000256" key="4">
    <source>
        <dbReference type="ARBA" id="ARBA00023125"/>
    </source>
</evidence>
<dbReference type="InterPro" id="IPR000838">
    <property type="entry name" value="RNA_pol_sigma70_ECF_CS"/>
</dbReference>
<organism evidence="9 10">
    <name type="scientific">Ammonifex thiophilus</name>
    <dbReference type="NCBI Taxonomy" id="444093"/>
    <lineage>
        <taxon>Bacteria</taxon>
        <taxon>Bacillati</taxon>
        <taxon>Bacillota</taxon>
        <taxon>Clostridia</taxon>
        <taxon>Thermoanaerobacterales</taxon>
        <taxon>Thermoanaerobacteraceae</taxon>
        <taxon>Ammonifex</taxon>
    </lineage>
</organism>
<dbReference type="GO" id="GO:0006950">
    <property type="term" value="P:response to stress"/>
    <property type="evidence" value="ECO:0007669"/>
    <property type="project" value="UniProtKB-ARBA"/>
</dbReference>